<evidence type="ECO:0000313" key="1">
    <source>
        <dbReference type="EMBL" id="MDN3707496.1"/>
    </source>
</evidence>
<dbReference type="RefSeq" id="WP_290363469.1">
    <property type="nucleotide sequence ID" value="NZ_JAUFQU010000001.1"/>
</dbReference>
<dbReference type="EMBL" id="JAUFQU010000001">
    <property type="protein sequence ID" value="MDN3707496.1"/>
    <property type="molecule type" value="Genomic_DNA"/>
</dbReference>
<protein>
    <recommendedName>
        <fullName evidence="3">Phosphoribosylpyrophosphate synthetase</fullName>
    </recommendedName>
</protein>
<sequence>MKKMHHYATAEKALRELEEKGYNVDFNVEETRIIVNPDDFRINHIYRYEGMSNPGDESTVYGIEQISNGEKGVFVAGDLSFNEDGAARVLLNIEINDKKSEG</sequence>
<proteinExistence type="predicted"/>
<name>A0ABT8CUS1_9FLAO</name>
<evidence type="ECO:0000313" key="2">
    <source>
        <dbReference type="Proteomes" id="UP001242368"/>
    </source>
</evidence>
<dbReference type="Proteomes" id="UP001242368">
    <property type="component" value="Unassembled WGS sequence"/>
</dbReference>
<accession>A0ABT8CUS1</accession>
<evidence type="ECO:0008006" key="3">
    <source>
        <dbReference type="Google" id="ProtNLM"/>
    </source>
</evidence>
<comment type="caution">
    <text evidence="1">The sequence shown here is derived from an EMBL/GenBank/DDBJ whole genome shotgun (WGS) entry which is preliminary data.</text>
</comment>
<organism evidence="1 2">
    <name type="scientific">Paenimyroides ceti</name>
    <dbReference type="NCBI Taxonomy" id="395087"/>
    <lineage>
        <taxon>Bacteria</taxon>
        <taxon>Pseudomonadati</taxon>
        <taxon>Bacteroidota</taxon>
        <taxon>Flavobacteriia</taxon>
        <taxon>Flavobacteriales</taxon>
        <taxon>Flavobacteriaceae</taxon>
        <taxon>Paenimyroides</taxon>
    </lineage>
</organism>
<keyword evidence="2" id="KW-1185">Reference proteome</keyword>
<reference evidence="2" key="1">
    <citation type="journal article" date="2019" name="Int. J. Syst. Evol. Microbiol.">
        <title>The Global Catalogue of Microorganisms (GCM) 10K type strain sequencing project: providing services to taxonomists for standard genome sequencing and annotation.</title>
        <authorList>
            <consortium name="The Broad Institute Genomics Platform"/>
            <consortium name="The Broad Institute Genome Sequencing Center for Infectious Disease"/>
            <person name="Wu L."/>
            <person name="Ma J."/>
        </authorList>
    </citation>
    <scope>NUCLEOTIDE SEQUENCE [LARGE SCALE GENOMIC DNA]</scope>
    <source>
        <strain evidence="2">CECT 7184</strain>
    </source>
</reference>
<gene>
    <name evidence="1" type="ORF">QW060_10170</name>
</gene>